<organism evidence="1 2">
    <name type="scientific">Rubrivirga marina</name>
    <dbReference type="NCBI Taxonomy" id="1196024"/>
    <lineage>
        <taxon>Bacteria</taxon>
        <taxon>Pseudomonadati</taxon>
        <taxon>Rhodothermota</taxon>
        <taxon>Rhodothermia</taxon>
        <taxon>Rhodothermales</taxon>
        <taxon>Rubricoccaceae</taxon>
        <taxon>Rubrivirga</taxon>
    </lineage>
</organism>
<proteinExistence type="predicted"/>
<accession>A0A271IWM2</accession>
<dbReference type="Gene3D" id="3.30.1380.10">
    <property type="match status" value="1"/>
</dbReference>
<dbReference type="InterPro" id="IPR043769">
    <property type="entry name" value="DUF5715"/>
</dbReference>
<keyword evidence="2" id="KW-1185">Reference proteome</keyword>
<gene>
    <name evidence="1" type="ORF">BSZ37_03860</name>
</gene>
<dbReference type="EMBL" id="MQWD01000001">
    <property type="protein sequence ID" value="PAP75631.1"/>
    <property type="molecule type" value="Genomic_DNA"/>
</dbReference>
<name>A0A271IWM2_9BACT</name>
<dbReference type="Pfam" id="PF18979">
    <property type="entry name" value="DUF5715"/>
    <property type="match status" value="1"/>
</dbReference>
<dbReference type="InterPro" id="IPR009045">
    <property type="entry name" value="Zn_M74/Hedgehog-like"/>
</dbReference>
<evidence type="ECO:0000313" key="1">
    <source>
        <dbReference type="EMBL" id="PAP75631.1"/>
    </source>
</evidence>
<dbReference type="RefSeq" id="WP_095509272.1">
    <property type="nucleotide sequence ID" value="NZ_MQWD01000001.1"/>
</dbReference>
<dbReference type="OrthoDB" id="1523789at2"/>
<dbReference type="SUPFAM" id="SSF55166">
    <property type="entry name" value="Hedgehog/DD-peptidase"/>
    <property type="match status" value="1"/>
</dbReference>
<dbReference type="Proteomes" id="UP000216339">
    <property type="component" value="Unassembled WGS sequence"/>
</dbReference>
<comment type="caution">
    <text evidence="1">The sequence shown here is derived from an EMBL/GenBank/DDBJ whole genome shotgun (WGS) entry which is preliminary data.</text>
</comment>
<evidence type="ECO:0000313" key="2">
    <source>
        <dbReference type="Proteomes" id="UP000216339"/>
    </source>
</evidence>
<sequence length="295" mass="32113">MPSETRSAARTVAALAVFFSLVVAVVGWAGSSPSVAVPLSVEASLSEAEREAVEQVRTEFAAALAAREADVEAVDTLSVRETGQLRRSLNRAHVSTAARLGVAPVPTDSALAFADGLRPLDEQSPYYTMRWRTGPLTPDALAALDAIGERFHERLEEAGLPPFRFVVSSAFRTAEHQNRLRGVNANAARGRSSHEYGTTFDIAYTRYRFDGDAGYGTVERPEMPDELSTLAQLWLAAQLDAEERAWGERMAAEHADRLEALLGRALVDLEDDGVLLALREVRQPCFHVTVARPLA</sequence>
<reference evidence="1 2" key="1">
    <citation type="submission" date="2016-11" db="EMBL/GenBank/DDBJ databases">
        <title>Study of marine rhodopsin-containing bacteria.</title>
        <authorList>
            <person name="Yoshizawa S."/>
            <person name="Kumagai Y."/>
            <person name="Kogure K."/>
        </authorList>
    </citation>
    <scope>NUCLEOTIDE SEQUENCE [LARGE SCALE GENOMIC DNA]</scope>
    <source>
        <strain evidence="1 2">SAORIC-28</strain>
    </source>
</reference>
<dbReference type="AlphaFoldDB" id="A0A271IWM2"/>
<protein>
    <submittedName>
        <fullName evidence="1">Uncharacterized protein</fullName>
    </submittedName>
</protein>